<keyword evidence="3" id="KW-1185">Reference proteome</keyword>
<evidence type="ECO:0000259" key="2">
    <source>
        <dbReference type="PROSITE" id="PS50021"/>
    </source>
</evidence>
<dbReference type="AlphaFoldDB" id="A0A6I9UHG9"/>
<feature type="region of interest" description="Disordered" evidence="1">
    <location>
        <begin position="715"/>
        <end position="757"/>
    </location>
</feature>
<dbReference type="RefSeq" id="XP_011099666.1">
    <property type="nucleotide sequence ID" value="XM_011101364.2"/>
</dbReference>
<feature type="domain" description="Calponin-homology (CH)" evidence="2">
    <location>
        <begin position="19"/>
        <end position="140"/>
    </location>
</feature>
<feature type="compositionally biased region" description="Low complexity" evidence="1">
    <location>
        <begin position="177"/>
        <end position="188"/>
    </location>
</feature>
<dbReference type="InterPro" id="IPR036872">
    <property type="entry name" value="CH_dom_sf"/>
</dbReference>
<dbReference type="GO" id="GO:0005884">
    <property type="term" value="C:actin filament"/>
    <property type="evidence" value="ECO:0007669"/>
    <property type="project" value="TreeGrafter"/>
</dbReference>
<protein>
    <submittedName>
        <fullName evidence="4">Uncharacterized protein LOC105178028 isoform X1</fullName>
    </submittedName>
</protein>
<feature type="compositionally biased region" description="Polar residues" evidence="1">
    <location>
        <begin position="504"/>
        <end position="515"/>
    </location>
</feature>
<reference evidence="4" key="1">
    <citation type="submission" date="2025-08" db="UniProtKB">
        <authorList>
            <consortium name="RefSeq"/>
        </authorList>
    </citation>
    <scope>IDENTIFICATION</scope>
</reference>
<dbReference type="Proteomes" id="UP000504604">
    <property type="component" value="Linkage group LG15"/>
</dbReference>
<dbReference type="GeneID" id="105178028"/>
<organism evidence="3 4">
    <name type="scientific">Sesamum indicum</name>
    <name type="common">Oriental sesame</name>
    <name type="synonym">Sesamum orientale</name>
    <dbReference type="NCBI Taxonomy" id="4182"/>
    <lineage>
        <taxon>Eukaryota</taxon>
        <taxon>Viridiplantae</taxon>
        <taxon>Streptophyta</taxon>
        <taxon>Embryophyta</taxon>
        <taxon>Tracheophyta</taxon>
        <taxon>Spermatophyta</taxon>
        <taxon>Magnoliopsida</taxon>
        <taxon>eudicotyledons</taxon>
        <taxon>Gunneridae</taxon>
        <taxon>Pentapetalae</taxon>
        <taxon>asterids</taxon>
        <taxon>lamiids</taxon>
        <taxon>Lamiales</taxon>
        <taxon>Pedaliaceae</taxon>
        <taxon>Sesamum</taxon>
    </lineage>
</organism>
<dbReference type="PROSITE" id="PS50021">
    <property type="entry name" value="CH"/>
    <property type="match status" value="1"/>
</dbReference>
<accession>A0A6I9UHG9</accession>
<dbReference type="Gene3D" id="1.10.418.10">
    <property type="entry name" value="Calponin-like domain"/>
    <property type="match status" value="1"/>
</dbReference>
<evidence type="ECO:0000313" key="4">
    <source>
        <dbReference type="RefSeq" id="XP_011099666.1"/>
    </source>
</evidence>
<evidence type="ECO:0000256" key="1">
    <source>
        <dbReference type="SAM" id="MobiDB-lite"/>
    </source>
</evidence>
<dbReference type="Gramene" id="SIN_1025460.t">
    <property type="protein sequence ID" value="SIN_1025460.t"/>
    <property type="gene ID" value="SIN_1025460"/>
</dbReference>
<dbReference type="InterPro" id="IPR001715">
    <property type="entry name" value="CH_dom"/>
</dbReference>
<evidence type="ECO:0000313" key="3">
    <source>
        <dbReference type="Proteomes" id="UP000504604"/>
    </source>
</evidence>
<feature type="compositionally biased region" description="Polar residues" evidence="1">
    <location>
        <begin position="723"/>
        <end position="743"/>
    </location>
</feature>
<dbReference type="OrthoDB" id="21595at2759"/>
<feature type="region of interest" description="Disordered" evidence="1">
    <location>
        <begin position="492"/>
        <end position="515"/>
    </location>
</feature>
<dbReference type="CDD" id="cd00014">
    <property type="entry name" value="CH_SF"/>
    <property type="match status" value="1"/>
</dbReference>
<name>A0A6I9UHG9_SESIN</name>
<dbReference type="PANTHER" id="PTHR46756">
    <property type="entry name" value="TRANSGELIN"/>
    <property type="match status" value="1"/>
</dbReference>
<proteinExistence type="predicted"/>
<feature type="region of interest" description="Disordered" evidence="1">
    <location>
        <begin position="177"/>
        <end position="218"/>
    </location>
</feature>
<dbReference type="GO" id="GO:0008093">
    <property type="term" value="F:cytoskeletal anchor activity"/>
    <property type="evidence" value="ECO:0007669"/>
    <property type="project" value="TreeGrafter"/>
</dbReference>
<dbReference type="GO" id="GO:0051764">
    <property type="term" value="P:actin crosslink formation"/>
    <property type="evidence" value="ECO:0007669"/>
    <property type="project" value="TreeGrafter"/>
</dbReference>
<dbReference type="GO" id="GO:0051015">
    <property type="term" value="F:actin filament binding"/>
    <property type="evidence" value="ECO:0007669"/>
    <property type="project" value="TreeGrafter"/>
</dbReference>
<gene>
    <name evidence="4" type="primary">LOC105178028</name>
</gene>
<dbReference type="KEGG" id="sind:105178028"/>
<sequence>MIDSSPSSAESSFRELDEVFLQTQTRIWLGEVLNARFDEELYISDLLQDGEILFEVSKVVWNLLLTKCMELRHLRHKYGPFGSKKSSGRYRPYSNVDSFLKICKILGLSGIDLFSPSDVVEKKNVRKVCICIRALSKKARSKQLSVPDFDMVINSVAMPTDMVGVIRRSLESSQCTLSSSSSYSSRKGSQMKLKQKNLCAPSNRDDDSSSEDSDEAESRYMGEISFSSAGKINYADGVTSDLENSPESDVKCQCTDEFKHGQRKSASLSKTVQSASLSKTVQSASPQDLMNDHELDQMSSCGIISKKKLNHCVSHVNNEERCNGRNGTADISNINFTLENDDSVVGDSSCVDVGESNYISDYLAFSDLMVHATDGSNTDTLDGENNLFDFFLNVDSQGLTSEKRSFHNGSRRKFSEDEEMEVSSTTSMSSILGRLLNLEFDDQFDEDDSLSTNVYSFESKEHEAEKHYKDSFALSEPPKMEMFETQSDTMPFDSSAAQPEMEPSASTKCDPTSQSKCELSGIESLQGESRDIQINNLGNDLSLEKESEAFRTTVLGPDSDILQFGENHTSVVKSDHLKFSCNNESVEESERSSKQLENINPQVFTTQNTTLVVSDVCKSVSDNDPCLPVKNMNGAHVVNSIQDNITSAAENHSQDKREISLNILPESIPDGRKDTNSQLSPPKPGRKPLLKTVVKGTAIAGVLFLLLHIGRKSKGNNAEETKQYAQGSRYSGSKTSSTKQRTGSVRKGIYPTEKIKL</sequence>
<dbReference type="SUPFAM" id="SSF47576">
    <property type="entry name" value="Calponin-homology domain, CH-domain"/>
    <property type="match status" value="1"/>
</dbReference>
<feature type="region of interest" description="Disordered" evidence="1">
    <location>
        <begin position="665"/>
        <end position="689"/>
    </location>
</feature>
<dbReference type="PANTHER" id="PTHR46756:SF18">
    <property type="entry name" value="GAS2-LIKE PROTEIN PICKLED EGGS"/>
    <property type="match status" value="1"/>
</dbReference>
<dbReference type="InParanoid" id="A0A6I9UHG9"/>